<evidence type="ECO:0000256" key="3">
    <source>
        <dbReference type="ARBA" id="ARBA00022777"/>
    </source>
</evidence>
<comment type="catalytic activity">
    <reaction evidence="8">
        <text>L-ribulose + ATP = L-ribulose 5-phosphate + ADP + H(+)</text>
        <dbReference type="Rhea" id="RHEA:22072"/>
        <dbReference type="ChEBI" id="CHEBI:15378"/>
        <dbReference type="ChEBI" id="CHEBI:16880"/>
        <dbReference type="ChEBI" id="CHEBI:30616"/>
        <dbReference type="ChEBI" id="CHEBI:58226"/>
        <dbReference type="ChEBI" id="CHEBI:456216"/>
        <dbReference type="EC" id="2.7.1.16"/>
    </reaction>
</comment>
<dbReference type="PANTHER" id="PTHR43435">
    <property type="entry name" value="RIBULOKINASE"/>
    <property type="match status" value="1"/>
</dbReference>
<evidence type="ECO:0000256" key="7">
    <source>
        <dbReference type="NCBIfam" id="TIGR01234"/>
    </source>
</evidence>
<keyword evidence="5 8" id="KW-0054">Arabinose catabolism</keyword>
<evidence type="ECO:0000256" key="1">
    <source>
        <dbReference type="ARBA" id="ARBA00022679"/>
    </source>
</evidence>
<feature type="domain" description="Carbohydrate kinase FGGY C-terminal" evidence="10">
    <location>
        <begin position="289"/>
        <end position="505"/>
    </location>
</feature>
<dbReference type="Proteomes" id="UP001595818">
    <property type="component" value="Unassembled WGS sequence"/>
</dbReference>
<evidence type="ECO:0000313" key="12">
    <source>
        <dbReference type="Proteomes" id="UP001595818"/>
    </source>
</evidence>
<dbReference type="EMBL" id="JBHSJJ010000002">
    <property type="protein sequence ID" value="MFC4871075.1"/>
    <property type="molecule type" value="Genomic_DNA"/>
</dbReference>
<evidence type="ECO:0000256" key="6">
    <source>
        <dbReference type="ARBA" id="ARBA00023277"/>
    </source>
</evidence>
<dbReference type="InterPro" id="IPR018484">
    <property type="entry name" value="FGGY_N"/>
</dbReference>
<dbReference type="InterPro" id="IPR000577">
    <property type="entry name" value="Carb_kinase_FGGY"/>
</dbReference>
<dbReference type="Gene3D" id="3.30.420.40">
    <property type="match status" value="1"/>
</dbReference>
<evidence type="ECO:0000256" key="2">
    <source>
        <dbReference type="ARBA" id="ARBA00022741"/>
    </source>
</evidence>
<dbReference type="EC" id="2.7.1.16" evidence="7 8"/>
<accession>A0ABV9SXC5</accession>
<keyword evidence="4" id="KW-0067">ATP-binding</keyword>
<sequence>MSNYVIGVDFGTDSVRAILVNTSNGETLSGEVFPYPRWKAGKYCLPIKNQFRQHPLDHLEGLEHTIKKVVAGSGIPPEQIKGICVDTTGSSPMAVAKDGTPLALLPEFADNPNAMMVLWKDHTAIQEAEEINALARNWGGEDFTKYEGGIYSSEWFWAKILHIIREDPQVAEAAYSWMEHCDYITYSLVGGSSPENFKRSRCAAGHKALWHESWGGLPDAAFLSKLDNRLASLKERLYTDTYTSDTAAGTLSKKWADKLGLNTDTVVAVGTFDAHSGAVGGEVSEHTLVKVMGTSTCDIMVASYHDIAGKTVKGICGQVDGSVIPGTIGLEAGQSGFGDVLAWFIQLLTQSAVQTIRDSTTLTENQKTELISEVKENLMARLSREATEINPEETEVLALDWINGRRTPDANQNLKGALMGLSMGTDAPRVFKALVDAICFGSRSIVERFKEEGVVINKVIGLGGVAKKSHLVMQTMADVLKMPIKVASSEQAPALGAAMYAAVAAGIYPDTQTAILKMGNGFDKIYEPISKHAKIYEEKYRQYLRLGDFVENYQ</sequence>
<protein>
    <recommendedName>
        <fullName evidence="7 8">Ribulokinase</fullName>
        <ecNumber evidence="7 8">2.7.1.16</ecNumber>
    </recommendedName>
</protein>
<dbReference type="PANTHER" id="PTHR43435:SF4">
    <property type="entry name" value="FGGY CARBOHYDRATE KINASE DOMAIN-CONTAINING PROTEIN"/>
    <property type="match status" value="1"/>
</dbReference>
<evidence type="ECO:0000259" key="10">
    <source>
        <dbReference type="Pfam" id="PF02782"/>
    </source>
</evidence>
<dbReference type="NCBIfam" id="NF003154">
    <property type="entry name" value="PRK04123.1"/>
    <property type="match status" value="1"/>
</dbReference>
<dbReference type="NCBIfam" id="TIGR01234">
    <property type="entry name" value="L-ribulokinase"/>
    <property type="match status" value="1"/>
</dbReference>
<keyword evidence="3 8" id="KW-0418">Kinase</keyword>
<organism evidence="11 12">
    <name type="scientific">Negadavirga shengliensis</name>
    <dbReference type="NCBI Taxonomy" id="1389218"/>
    <lineage>
        <taxon>Bacteria</taxon>
        <taxon>Pseudomonadati</taxon>
        <taxon>Bacteroidota</taxon>
        <taxon>Cytophagia</taxon>
        <taxon>Cytophagales</taxon>
        <taxon>Cyclobacteriaceae</taxon>
        <taxon>Negadavirga</taxon>
    </lineage>
</organism>
<dbReference type="RefSeq" id="WP_377062208.1">
    <property type="nucleotide sequence ID" value="NZ_JBHSJJ010000002.1"/>
</dbReference>
<evidence type="ECO:0000256" key="8">
    <source>
        <dbReference type="RuleBase" id="RU003455"/>
    </source>
</evidence>
<keyword evidence="12" id="KW-1185">Reference proteome</keyword>
<feature type="domain" description="Carbohydrate kinase FGGY N-terminal" evidence="9">
    <location>
        <begin position="4"/>
        <end position="280"/>
    </location>
</feature>
<keyword evidence="2" id="KW-0547">Nucleotide-binding</keyword>
<evidence type="ECO:0000313" key="11">
    <source>
        <dbReference type="EMBL" id="MFC4871075.1"/>
    </source>
</evidence>
<proteinExistence type="inferred from homology"/>
<comment type="pathway">
    <text evidence="8">Carbohydrate degradation; L-arabinose degradation via L-ribulose; D-xylulose 5-phosphate from L-arabinose (bacterial route): step 2/3.</text>
</comment>
<dbReference type="Pfam" id="PF02782">
    <property type="entry name" value="FGGY_C"/>
    <property type="match status" value="1"/>
</dbReference>
<evidence type="ECO:0000259" key="9">
    <source>
        <dbReference type="Pfam" id="PF00370"/>
    </source>
</evidence>
<dbReference type="Gene3D" id="1.20.58.2240">
    <property type="match status" value="1"/>
</dbReference>
<dbReference type="InterPro" id="IPR005929">
    <property type="entry name" value="Ribulokinase"/>
</dbReference>
<dbReference type="PIRSF" id="PIRSF000538">
    <property type="entry name" value="GlpK"/>
    <property type="match status" value="1"/>
</dbReference>
<comment type="caution">
    <text evidence="11">The sequence shown here is derived from an EMBL/GenBank/DDBJ whole genome shotgun (WGS) entry which is preliminary data.</text>
</comment>
<dbReference type="SUPFAM" id="SSF53067">
    <property type="entry name" value="Actin-like ATPase domain"/>
    <property type="match status" value="2"/>
</dbReference>
<name>A0ABV9SXC5_9BACT</name>
<dbReference type="CDD" id="cd07781">
    <property type="entry name" value="ASKHA_NBD_FGGY_L-RBK"/>
    <property type="match status" value="1"/>
</dbReference>
<evidence type="ECO:0000256" key="5">
    <source>
        <dbReference type="ARBA" id="ARBA00022935"/>
    </source>
</evidence>
<comment type="similarity">
    <text evidence="8">Belongs to the ribulokinase family.</text>
</comment>
<dbReference type="InterPro" id="IPR043129">
    <property type="entry name" value="ATPase_NBD"/>
</dbReference>
<dbReference type="GO" id="GO:0008741">
    <property type="term" value="F:ribulokinase activity"/>
    <property type="evidence" value="ECO:0007669"/>
    <property type="project" value="UniProtKB-EC"/>
</dbReference>
<keyword evidence="1 8" id="KW-0808">Transferase</keyword>
<gene>
    <name evidence="11" type="ORF">ACFPFU_05210</name>
</gene>
<reference evidence="12" key="1">
    <citation type="journal article" date="2019" name="Int. J. Syst. Evol. Microbiol.">
        <title>The Global Catalogue of Microorganisms (GCM) 10K type strain sequencing project: providing services to taxonomists for standard genome sequencing and annotation.</title>
        <authorList>
            <consortium name="The Broad Institute Genomics Platform"/>
            <consortium name="The Broad Institute Genome Sequencing Center for Infectious Disease"/>
            <person name="Wu L."/>
            <person name="Ma J."/>
        </authorList>
    </citation>
    <scope>NUCLEOTIDE SEQUENCE [LARGE SCALE GENOMIC DNA]</scope>
    <source>
        <strain evidence="12">CGMCC 4.7466</strain>
    </source>
</reference>
<dbReference type="Pfam" id="PF00370">
    <property type="entry name" value="FGGY_N"/>
    <property type="match status" value="1"/>
</dbReference>
<keyword evidence="6 8" id="KW-0119">Carbohydrate metabolism</keyword>
<dbReference type="InterPro" id="IPR018485">
    <property type="entry name" value="FGGY_C"/>
</dbReference>
<evidence type="ECO:0000256" key="4">
    <source>
        <dbReference type="ARBA" id="ARBA00022840"/>
    </source>
</evidence>